<comment type="caution">
    <text evidence="2">The sequence shown here is derived from an EMBL/GenBank/DDBJ whole genome shotgun (WGS) entry which is preliminary data.</text>
</comment>
<evidence type="ECO:0000256" key="1">
    <source>
        <dbReference type="SAM" id="MobiDB-lite"/>
    </source>
</evidence>
<name>A0A6L2J8X0_TANCI</name>
<dbReference type="AlphaFoldDB" id="A0A6L2J8X0"/>
<gene>
    <name evidence="2" type="ORF">Tci_004112</name>
</gene>
<proteinExistence type="predicted"/>
<evidence type="ECO:0000313" key="2">
    <source>
        <dbReference type="EMBL" id="GEU32134.1"/>
    </source>
</evidence>
<protein>
    <submittedName>
        <fullName evidence="2">Uncharacterized protein</fullName>
    </submittedName>
</protein>
<feature type="compositionally biased region" description="Polar residues" evidence="1">
    <location>
        <begin position="1"/>
        <end position="18"/>
    </location>
</feature>
<sequence>MNQNFYNSNSSGFDQSQPPQFPVIHQPPQKTSIKILHDQENEIDYVQTFLRKFNRYSFFKMPKVLFLAWDKVFKIKDALGNKQYKPEDIQELLRELFNDVKNIHEELAEYINTPGWNRPALCNNGDDDDEDCTIAVTPDFSITDSLIMENEHLDTILETESDEFIKSSVENLVPIPSDDDESSHEEVIHEMSFKTYSNPLFDLDEEIISIEFNSIHNEDLNSTPKNDRFDTKCYLLESLLNRDESIPPGIDNDDSDSEGDTLSLERLLHDDPIPLSDTLHFSIDVRVFSSLLHLSDDFFNSSLLWDIPGNLKTLAKGFCIQVFISSASIGNHVIEDITTIDIEEIVSTAALITTTVTNDELTMAQALVEIKKSKPKGATTTTTDTIPTPDSTRPKARGVVMQEPNETPTTTTILKSSKVQDKGNDKLAKEKAQLIKDENLAWDNVHAIMDADYELAARREEKKTTNQSLKEESNVCLSEKQAGFTHSQLKNKSFNKVQKAFDKTMSLINLFVPMYSVVVKDKSVLTQEGSSKRAGEELEQESVKTQRIKEENESVKLKRCLEIVPDDGDDVTIDAIPLSTKYLTIVDYKIYKEWRKSYFQFIRADGNSLMYLTFKKMLKNFNREDLKVLWSIVKARFEKIKPLNYMDNLLFRCLKTMFEHHVEDTMWRNQQGLAKVLNWKLFDSCGVYCVTMQNAMYFLLVEKMYPLTKNTLHQMWNDVRHKLIMNVRWHMIFLYCSGNRLWKAMYHNKVFG</sequence>
<feature type="region of interest" description="Disordered" evidence="1">
    <location>
        <begin position="375"/>
        <end position="397"/>
    </location>
</feature>
<feature type="region of interest" description="Disordered" evidence="1">
    <location>
        <begin position="1"/>
        <end position="24"/>
    </location>
</feature>
<accession>A0A6L2J8X0</accession>
<dbReference type="EMBL" id="BKCJ010000323">
    <property type="protein sequence ID" value="GEU32134.1"/>
    <property type="molecule type" value="Genomic_DNA"/>
</dbReference>
<reference evidence="2" key="1">
    <citation type="journal article" date="2019" name="Sci. Rep.">
        <title>Draft genome of Tanacetum cinerariifolium, the natural source of mosquito coil.</title>
        <authorList>
            <person name="Yamashiro T."/>
            <person name="Shiraishi A."/>
            <person name="Satake H."/>
            <person name="Nakayama K."/>
        </authorList>
    </citation>
    <scope>NUCLEOTIDE SEQUENCE</scope>
</reference>
<feature type="compositionally biased region" description="Low complexity" evidence="1">
    <location>
        <begin position="379"/>
        <end position="391"/>
    </location>
</feature>
<organism evidence="2">
    <name type="scientific">Tanacetum cinerariifolium</name>
    <name type="common">Dalmatian daisy</name>
    <name type="synonym">Chrysanthemum cinerariifolium</name>
    <dbReference type="NCBI Taxonomy" id="118510"/>
    <lineage>
        <taxon>Eukaryota</taxon>
        <taxon>Viridiplantae</taxon>
        <taxon>Streptophyta</taxon>
        <taxon>Embryophyta</taxon>
        <taxon>Tracheophyta</taxon>
        <taxon>Spermatophyta</taxon>
        <taxon>Magnoliopsida</taxon>
        <taxon>eudicotyledons</taxon>
        <taxon>Gunneridae</taxon>
        <taxon>Pentapetalae</taxon>
        <taxon>asterids</taxon>
        <taxon>campanulids</taxon>
        <taxon>Asterales</taxon>
        <taxon>Asteraceae</taxon>
        <taxon>Asteroideae</taxon>
        <taxon>Anthemideae</taxon>
        <taxon>Anthemidinae</taxon>
        <taxon>Tanacetum</taxon>
    </lineage>
</organism>